<dbReference type="Pfam" id="PF14354">
    <property type="entry name" value="Lar_restr_allev"/>
    <property type="match status" value="1"/>
</dbReference>
<evidence type="ECO:0008006" key="3">
    <source>
        <dbReference type="Google" id="ProtNLM"/>
    </source>
</evidence>
<organism evidence="1 2">
    <name type="scientific">Spiribacter salinus</name>
    <dbReference type="NCBI Taxonomy" id="1335746"/>
    <lineage>
        <taxon>Bacteria</taxon>
        <taxon>Pseudomonadati</taxon>
        <taxon>Pseudomonadota</taxon>
        <taxon>Gammaproteobacteria</taxon>
        <taxon>Chromatiales</taxon>
        <taxon>Ectothiorhodospiraceae</taxon>
        <taxon>Spiribacter</taxon>
    </lineage>
</organism>
<name>A0A540VIW4_9GAMM</name>
<evidence type="ECO:0000313" key="1">
    <source>
        <dbReference type="EMBL" id="TQE96697.1"/>
    </source>
</evidence>
<dbReference type="AlphaFoldDB" id="A0A540VIW4"/>
<comment type="caution">
    <text evidence="1">The sequence shown here is derived from an EMBL/GenBank/DDBJ whole genome shotgun (WGS) entry which is preliminary data.</text>
</comment>
<dbReference type="EMBL" id="VIFK01000334">
    <property type="protein sequence ID" value="TQE96697.1"/>
    <property type="molecule type" value="Genomic_DNA"/>
</dbReference>
<gene>
    <name evidence="1" type="ORF">FKY71_16485</name>
</gene>
<evidence type="ECO:0000313" key="2">
    <source>
        <dbReference type="Proteomes" id="UP000315400"/>
    </source>
</evidence>
<reference evidence="1 2" key="1">
    <citation type="submission" date="2019-06" db="EMBL/GenBank/DDBJ databases">
        <title>Metagenome assembled Genome of Spiribacter salinus SL48-SHIP from the microbial mat of Salt Lake 48 (Novosibirsk region, Russia).</title>
        <authorList>
            <person name="Shipova A."/>
            <person name="Rozanov A.S."/>
            <person name="Bryanskaya A.V."/>
            <person name="Peltek S.E."/>
        </authorList>
    </citation>
    <scope>NUCLEOTIDE SEQUENCE [LARGE SCALE GENOMIC DNA]</scope>
    <source>
        <strain evidence="1">SL48-SHIP-2</strain>
    </source>
</reference>
<accession>A0A540VIW4</accession>
<protein>
    <recommendedName>
        <fullName evidence="3">Restriction alleviation protein, Lar family</fullName>
    </recommendedName>
</protein>
<proteinExistence type="predicted"/>
<dbReference type="Proteomes" id="UP000315400">
    <property type="component" value="Unassembled WGS sequence"/>
</dbReference>
<sequence length="154" mass="16795">MMGSPELLPCPFCGHEAKLFNTEMPNCAFVQCQKCKASSDDRHIERAVSAWNTRADHALSLVAEAVERASLVPMERLARGDSTMPGNIGAAIQHLTPSDALAAREADRKRVRDEALREAAAIAKRYDEASGCMDCTDTANIHREILALIEGDQT</sequence>